<reference evidence="1" key="1">
    <citation type="submission" date="2020-11" db="EMBL/GenBank/DDBJ databases">
        <authorList>
            <consortium name="DOE Joint Genome Institute"/>
            <person name="Ahrendt S."/>
            <person name="Riley R."/>
            <person name="Andreopoulos W."/>
            <person name="Labutti K."/>
            <person name="Pangilinan J."/>
            <person name="Ruiz-Duenas F.J."/>
            <person name="Barrasa J.M."/>
            <person name="Sanchez-Garcia M."/>
            <person name="Camarero S."/>
            <person name="Miyauchi S."/>
            <person name="Serrano A."/>
            <person name="Linde D."/>
            <person name="Babiker R."/>
            <person name="Drula E."/>
            <person name="Ayuso-Fernandez I."/>
            <person name="Pacheco R."/>
            <person name="Padilla G."/>
            <person name="Ferreira P."/>
            <person name="Barriuso J."/>
            <person name="Kellner H."/>
            <person name="Castanera R."/>
            <person name="Alfaro M."/>
            <person name="Ramirez L."/>
            <person name="Pisabarro A.G."/>
            <person name="Kuo A."/>
            <person name="Tritt A."/>
            <person name="Lipzen A."/>
            <person name="He G."/>
            <person name="Yan M."/>
            <person name="Ng V."/>
            <person name="Cullen D."/>
            <person name="Martin F."/>
            <person name="Rosso M.-N."/>
            <person name="Henrissat B."/>
            <person name="Hibbett D."/>
            <person name="Martinez A.T."/>
            <person name="Grigoriev I.V."/>
        </authorList>
    </citation>
    <scope>NUCLEOTIDE SEQUENCE</scope>
    <source>
        <strain evidence="1">MF-IS2</strain>
    </source>
</reference>
<name>A0A9P5X3C0_9AGAR</name>
<dbReference type="EMBL" id="MU151700">
    <property type="protein sequence ID" value="KAF9442111.1"/>
    <property type="molecule type" value="Genomic_DNA"/>
</dbReference>
<keyword evidence="2" id="KW-1185">Reference proteome</keyword>
<protein>
    <submittedName>
        <fullName evidence="1">Uncharacterized protein</fullName>
    </submittedName>
</protein>
<evidence type="ECO:0000313" key="1">
    <source>
        <dbReference type="EMBL" id="KAF9442111.1"/>
    </source>
</evidence>
<organism evidence="1 2">
    <name type="scientific">Macrolepiota fuliginosa MF-IS2</name>
    <dbReference type="NCBI Taxonomy" id="1400762"/>
    <lineage>
        <taxon>Eukaryota</taxon>
        <taxon>Fungi</taxon>
        <taxon>Dikarya</taxon>
        <taxon>Basidiomycota</taxon>
        <taxon>Agaricomycotina</taxon>
        <taxon>Agaricomycetes</taxon>
        <taxon>Agaricomycetidae</taxon>
        <taxon>Agaricales</taxon>
        <taxon>Agaricineae</taxon>
        <taxon>Agaricaceae</taxon>
        <taxon>Macrolepiota</taxon>
    </lineage>
</organism>
<comment type="caution">
    <text evidence="1">The sequence shown here is derived from an EMBL/GenBank/DDBJ whole genome shotgun (WGS) entry which is preliminary data.</text>
</comment>
<dbReference type="AlphaFoldDB" id="A0A9P5X3C0"/>
<dbReference type="Proteomes" id="UP000807342">
    <property type="component" value="Unassembled WGS sequence"/>
</dbReference>
<proteinExistence type="predicted"/>
<sequence length="59" mass="6957">MQIPTQICVDNAILWTHWLQGPPIDVGNICKYSIPLIVLQRIQIHMGVRRRYQFRAEIL</sequence>
<gene>
    <name evidence="1" type="ORF">P691DRAFT_508815</name>
</gene>
<evidence type="ECO:0000313" key="2">
    <source>
        <dbReference type="Proteomes" id="UP000807342"/>
    </source>
</evidence>
<accession>A0A9P5X3C0</accession>